<keyword evidence="1" id="KW-0812">Transmembrane</keyword>
<protein>
    <recommendedName>
        <fullName evidence="4">Membrane-spanning protein</fullName>
    </recommendedName>
</protein>
<keyword evidence="3" id="KW-1185">Reference proteome</keyword>
<keyword evidence="1" id="KW-0472">Membrane</keyword>
<comment type="caution">
    <text evidence="2">The sequence shown here is derived from an EMBL/GenBank/DDBJ whole genome shotgun (WGS) entry which is preliminary data.</text>
</comment>
<feature type="transmembrane region" description="Helical" evidence="1">
    <location>
        <begin position="124"/>
        <end position="143"/>
    </location>
</feature>
<accession>A0ABT7E6Q0</accession>
<organism evidence="2 3">
    <name type="scientific">Romboutsia sedimentorum</name>
    <dbReference type="NCBI Taxonomy" id="1368474"/>
    <lineage>
        <taxon>Bacteria</taxon>
        <taxon>Bacillati</taxon>
        <taxon>Bacillota</taxon>
        <taxon>Clostridia</taxon>
        <taxon>Peptostreptococcales</taxon>
        <taxon>Peptostreptococcaceae</taxon>
        <taxon>Romboutsia</taxon>
    </lineage>
</organism>
<feature type="transmembrane region" description="Helical" evidence="1">
    <location>
        <begin position="163"/>
        <end position="182"/>
    </location>
</feature>
<dbReference type="InterPro" id="IPR014509">
    <property type="entry name" value="YjdF-like"/>
</dbReference>
<dbReference type="Proteomes" id="UP001301012">
    <property type="component" value="Unassembled WGS sequence"/>
</dbReference>
<proteinExistence type="predicted"/>
<keyword evidence="1" id="KW-1133">Transmembrane helix</keyword>
<dbReference type="Pfam" id="PF09997">
    <property type="entry name" value="DUF2238"/>
    <property type="match status" value="1"/>
</dbReference>
<feature type="transmembrane region" description="Helical" evidence="1">
    <location>
        <begin position="95"/>
        <end position="112"/>
    </location>
</feature>
<evidence type="ECO:0000313" key="3">
    <source>
        <dbReference type="Proteomes" id="UP001301012"/>
    </source>
</evidence>
<feature type="transmembrane region" description="Helical" evidence="1">
    <location>
        <begin position="9"/>
        <end position="26"/>
    </location>
</feature>
<name>A0ABT7E6Q0_9FIRM</name>
<feature type="transmembrane region" description="Helical" evidence="1">
    <location>
        <begin position="62"/>
        <end position="83"/>
    </location>
</feature>
<evidence type="ECO:0000256" key="1">
    <source>
        <dbReference type="SAM" id="Phobius"/>
    </source>
</evidence>
<dbReference type="EMBL" id="JASKYM010000001">
    <property type="protein sequence ID" value="MDK2562599.1"/>
    <property type="molecule type" value="Genomic_DNA"/>
</dbReference>
<evidence type="ECO:0008006" key="4">
    <source>
        <dbReference type="Google" id="ProtNLM"/>
    </source>
</evidence>
<gene>
    <name evidence="2" type="ORF">QOZ84_03480</name>
</gene>
<dbReference type="RefSeq" id="WP_284131566.1">
    <property type="nucleotide sequence ID" value="NZ_JASKYM010000001.1"/>
</dbReference>
<sequence length="186" mass="21316">MDKNKLTKYITLLLYIMYAFSAVIVIKEKEVINIIIIVFCVAATIALVIINKKNKKLLSDNLYIVSALFIMISSLLGSCYNFYDISHYDDFLHVWSGLISCTVAFSLITFFYNENQLKDLNKVFLIIFLFMFSMGVASLWEIAEFFLDTYFGMNMQVGGLKDTIIDMIDALVGTVIMIPFIIKNKK</sequence>
<feature type="transmembrane region" description="Helical" evidence="1">
    <location>
        <begin position="32"/>
        <end position="50"/>
    </location>
</feature>
<reference evidence="2 3" key="1">
    <citation type="submission" date="2023-05" db="EMBL/GenBank/DDBJ databases">
        <title>Rombocin, a short stable natural nisin variant, displays selective antimicrobial activity against Listeria monocytogenes and employs dual mode of action to kill target bacterial strains.</title>
        <authorList>
            <person name="Wambui J."/>
            <person name="Stephan R."/>
            <person name="Kuipers O.P."/>
        </authorList>
    </citation>
    <scope>NUCLEOTIDE SEQUENCE [LARGE SCALE GENOMIC DNA]</scope>
    <source>
        <strain evidence="2 3">RC002</strain>
    </source>
</reference>
<evidence type="ECO:0000313" key="2">
    <source>
        <dbReference type="EMBL" id="MDK2562599.1"/>
    </source>
</evidence>